<dbReference type="InterPro" id="IPR043128">
    <property type="entry name" value="Rev_trsase/Diguanyl_cyclase"/>
</dbReference>
<dbReference type="InterPro" id="IPR041577">
    <property type="entry name" value="RT_RNaseH_2"/>
</dbReference>
<evidence type="ECO:0000259" key="1">
    <source>
        <dbReference type="Pfam" id="PF17919"/>
    </source>
</evidence>
<sequence length="259" mass="30409">MRRSRGMQKSITEVCSFLGQARYYRRLVKRFPTIAMPLTRLLRKNEKFYWSKECQHNFDELKKTLIEATMSSQLESIIEYVVFANASLNRLGCVLMQKGKVIAYVPCQVKPHGKNYPTHDLELTVVRHCLYREKCYIFSYHKSLKYLLIQKELNLRQQRWIELLKDYDLTIEYHLSKVNVVANALSRKIVSTLASLRARTCLANDGSILAKLRCQFKDARCNEIKEHMNSGDARNFNLGNEGELRFMGRLYVPNEEDLR</sequence>
<dbReference type="PANTHER" id="PTHR34072:SF59">
    <property type="entry name" value="CCHC-TYPE INTEGRASE"/>
    <property type="match status" value="1"/>
</dbReference>
<gene>
    <name evidence="2" type="ORF">EPI10_024399</name>
</gene>
<dbReference type="SUPFAM" id="SSF56672">
    <property type="entry name" value="DNA/RNA polymerases"/>
    <property type="match status" value="1"/>
</dbReference>
<dbReference type="GO" id="GO:0003964">
    <property type="term" value="F:RNA-directed DNA polymerase activity"/>
    <property type="evidence" value="ECO:0007669"/>
    <property type="project" value="UniProtKB-KW"/>
</dbReference>
<keyword evidence="2" id="KW-0808">Transferase</keyword>
<dbReference type="CDD" id="cd09274">
    <property type="entry name" value="RNase_HI_RT_Ty3"/>
    <property type="match status" value="1"/>
</dbReference>
<dbReference type="Pfam" id="PF17919">
    <property type="entry name" value="RT_RNaseH_2"/>
    <property type="match status" value="1"/>
</dbReference>
<comment type="caution">
    <text evidence="2">The sequence shown here is derived from an EMBL/GenBank/DDBJ whole genome shotgun (WGS) entry which is preliminary data.</text>
</comment>
<evidence type="ECO:0000313" key="3">
    <source>
        <dbReference type="Proteomes" id="UP000325315"/>
    </source>
</evidence>
<dbReference type="PANTHER" id="PTHR34072">
    <property type="entry name" value="ENZYMATIC POLYPROTEIN-RELATED"/>
    <property type="match status" value="1"/>
</dbReference>
<dbReference type="EMBL" id="SMMG02000005">
    <property type="protein sequence ID" value="KAA3474074.1"/>
    <property type="molecule type" value="Genomic_DNA"/>
</dbReference>
<dbReference type="AlphaFoldDB" id="A0A5B6VYK4"/>
<dbReference type="Gene3D" id="3.30.70.270">
    <property type="match status" value="1"/>
</dbReference>
<keyword evidence="2" id="KW-0548">Nucleotidyltransferase</keyword>
<keyword evidence="3" id="KW-1185">Reference proteome</keyword>
<organism evidence="2 3">
    <name type="scientific">Gossypium australe</name>
    <dbReference type="NCBI Taxonomy" id="47621"/>
    <lineage>
        <taxon>Eukaryota</taxon>
        <taxon>Viridiplantae</taxon>
        <taxon>Streptophyta</taxon>
        <taxon>Embryophyta</taxon>
        <taxon>Tracheophyta</taxon>
        <taxon>Spermatophyta</taxon>
        <taxon>Magnoliopsida</taxon>
        <taxon>eudicotyledons</taxon>
        <taxon>Gunneridae</taxon>
        <taxon>Pentapetalae</taxon>
        <taxon>rosids</taxon>
        <taxon>malvids</taxon>
        <taxon>Malvales</taxon>
        <taxon>Malvaceae</taxon>
        <taxon>Malvoideae</taxon>
        <taxon>Gossypium</taxon>
    </lineage>
</organism>
<reference evidence="2" key="1">
    <citation type="submission" date="2019-08" db="EMBL/GenBank/DDBJ databases">
        <authorList>
            <person name="Liu F."/>
        </authorList>
    </citation>
    <scope>NUCLEOTIDE SEQUENCE [LARGE SCALE GENOMIC DNA]</scope>
    <source>
        <strain evidence="2">PA1801</strain>
        <tissue evidence="2">Leaf</tissue>
    </source>
</reference>
<protein>
    <submittedName>
        <fullName evidence="2">Reverse transcriptase</fullName>
    </submittedName>
</protein>
<evidence type="ECO:0000313" key="2">
    <source>
        <dbReference type="EMBL" id="KAA3474074.1"/>
    </source>
</evidence>
<name>A0A5B6VYK4_9ROSI</name>
<dbReference type="InterPro" id="IPR043502">
    <property type="entry name" value="DNA/RNA_pol_sf"/>
</dbReference>
<proteinExistence type="predicted"/>
<feature type="domain" description="Reverse transcriptase/retrotransposon-derived protein RNase H-like" evidence="1">
    <location>
        <begin position="50"/>
        <end position="141"/>
    </location>
</feature>
<dbReference type="OrthoDB" id="996762at2759"/>
<accession>A0A5B6VYK4</accession>
<keyword evidence="2" id="KW-0695">RNA-directed DNA polymerase</keyword>
<dbReference type="Proteomes" id="UP000325315">
    <property type="component" value="Unassembled WGS sequence"/>
</dbReference>